<accession>A0AA37XJI8</accession>
<dbReference type="SUPFAM" id="SSF55008">
    <property type="entry name" value="HMA, heavy metal-associated domain"/>
    <property type="match status" value="1"/>
</dbReference>
<dbReference type="RefSeq" id="WP_123933896.1">
    <property type="nucleotide sequence ID" value="NZ_BSUW01000001.1"/>
</dbReference>
<dbReference type="Pfam" id="PF00403">
    <property type="entry name" value="HMA"/>
    <property type="match status" value="1"/>
</dbReference>
<reference evidence="4 6" key="1">
    <citation type="journal article" date="2012" name="Int. J. Syst. Evol. Microbiol.">
        <title>Characterization of Tetragenococcus strains from sugar thick juice reveals a novel species, Tetragenococcus osmophilus sp. nov., and divides Tetragenococcus halophilus into two subspecies, T. halophilus subsp. halophilus subsp. nov. and T. halophilus subsp. flandriensis subsp. nov.</title>
        <authorList>
            <person name="Juste A."/>
            <person name="Van Trappen S."/>
            <person name="Verreth C."/>
            <person name="Cleenwerck I."/>
            <person name="De Vos P."/>
            <person name="Lievens B."/>
            <person name="Willems K.A."/>
        </authorList>
    </citation>
    <scope>NUCLEOTIDE SEQUENCE [LARGE SCALE GENOMIC DNA]</scope>
    <source>
        <strain evidence="4 6">JCM 31126</strain>
    </source>
</reference>
<dbReference type="InterPro" id="IPR000428">
    <property type="entry name" value="Cu-bd"/>
</dbReference>
<reference evidence="5 7" key="2">
    <citation type="journal article" date="2014" name="Int. J. Syst. Evol. Microbiol.">
        <title>Complete genome sequence of Corynebacterium casei LMG S-19264T (=DSM 44701T), isolated from a smear-ripened cheese.</title>
        <authorList>
            <consortium name="US DOE Joint Genome Institute (JGI-PGF)"/>
            <person name="Walter F."/>
            <person name="Albersmeier A."/>
            <person name="Kalinowski J."/>
            <person name="Ruckert C."/>
        </authorList>
    </citation>
    <scope>NUCLEOTIDE SEQUENCE [LARGE SCALE GENOMIC DNA]</scope>
    <source>
        <strain evidence="5 7">NBRC 114545</strain>
    </source>
</reference>
<reference evidence="4" key="3">
    <citation type="submission" date="2018-03" db="EMBL/GenBank/DDBJ databases">
        <authorList>
            <person name="Jeon C.O."/>
        </authorList>
    </citation>
    <scope>NUCLEOTIDE SEQUENCE</scope>
    <source>
        <strain evidence="4">JCM 31126</strain>
    </source>
</reference>
<dbReference type="Proteomes" id="UP000268310">
    <property type="component" value="Chromosome"/>
</dbReference>
<evidence type="ECO:0000313" key="4">
    <source>
        <dbReference type="EMBL" id="AYW47020.1"/>
    </source>
</evidence>
<dbReference type="CDD" id="cd00371">
    <property type="entry name" value="HMA"/>
    <property type="match status" value="1"/>
</dbReference>
<keyword evidence="6" id="KW-1185">Reference proteome</keyword>
<dbReference type="EMBL" id="BSUW01000001">
    <property type="protein sequence ID" value="GMA71146.1"/>
    <property type="molecule type" value="Genomic_DNA"/>
</dbReference>
<keyword evidence="2" id="KW-0479">Metal-binding</keyword>
<evidence type="ECO:0000313" key="7">
    <source>
        <dbReference type="Proteomes" id="UP001157039"/>
    </source>
</evidence>
<dbReference type="PANTHER" id="PTHR46594">
    <property type="entry name" value="P-TYPE CATION-TRANSPORTING ATPASE"/>
    <property type="match status" value="1"/>
</dbReference>
<dbReference type="PROSITE" id="PS50846">
    <property type="entry name" value="HMA_2"/>
    <property type="match status" value="1"/>
</dbReference>
<sequence>MNTVTYSVPDMSCAHCKARIESEVNKLTGIQNANVDIDDKKLTVSFDNNTLQEDSIVEAVNEAGYTAEKV</sequence>
<evidence type="ECO:0000256" key="2">
    <source>
        <dbReference type="ARBA" id="ARBA00022723"/>
    </source>
</evidence>
<organism evidence="5 7">
    <name type="scientific">Tetragenococcus osmophilus</name>
    <dbReference type="NCBI Taxonomy" id="526944"/>
    <lineage>
        <taxon>Bacteria</taxon>
        <taxon>Bacillati</taxon>
        <taxon>Bacillota</taxon>
        <taxon>Bacilli</taxon>
        <taxon>Lactobacillales</taxon>
        <taxon>Enterococcaceae</taxon>
        <taxon>Tetragenococcus</taxon>
    </lineage>
</organism>
<dbReference type="NCBIfam" id="TIGR00003">
    <property type="entry name" value="copper ion binding protein"/>
    <property type="match status" value="1"/>
</dbReference>
<evidence type="ECO:0000313" key="5">
    <source>
        <dbReference type="EMBL" id="GMA71146.1"/>
    </source>
</evidence>
<dbReference type="InterPro" id="IPR006122">
    <property type="entry name" value="HMA_Cu_ion-bd"/>
</dbReference>
<dbReference type="AlphaFoldDB" id="A0AA37XJI8"/>
<dbReference type="EMBL" id="CP027783">
    <property type="protein sequence ID" value="AYW47020.1"/>
    <property type="molecule type" value="Genomic_DNA"/>
</dbReference>
<feature type="domain" description="HMA" evidence="3">
    <location>
        <begin position="2"/>
        <end position="68"/>
    </location>
</feature>
<dbReference type="GO" id="GO:0006825">
    <property type="term" value="P:copper ion transport"/>
    <property type="evidence" value="ECO:0007669"/>
    <property type="project" value="InterPro"/>
</dbReference>
<reference evidence="5" key="4">
    <citation type="submission" date="2023-02" db="EMBL/GenBank/DDBJ databases">
        <authorList>
            <person name="Sun Q."/>
            <person name="Mori K."/>
        </authorList>
    </citation>
    <scope>NUCLEOTIDE SEQUENCE</scope>
    <source>
        <strain evidence="5">NBRC 114545</strain>
    </source>
</reference>
<evidence type="ECO:0000259" key="3">
    <source>
        <dbReference type="PROSITE" id="PS50846"/>
    </source>
</evidence>
<dbReference type="PANTHER" id="PTHR46594:SF4">
    <property type="entry name" value="P-TYPE CATION-TRANSPORTING ATPASE"/>
    <property type="match status" value="1"/>
</dbReference>
<evidence type="ECO:0000256" key="1">
    <source>
        <dbReference type="ARBA" id="ARBA00015313"/>
    </source>
</evidence>
<proteinExistence type="predicted"/>
<dbReference type="KEGG" id="too:C7K38_00715"/>
<gene>
    <name evidence="4" type="ORF">C7K38_00715</name>
    <name evidence="5" type="ORF">GCM10025885_01950</name>
</gene>
<protein>
    <recommendedName>
        <fullName evidence="1">Copper chaperone CopZ</fullName>
    </recommendedName>
</protein>
<dbReference type="Gene3D" id="3.30.70.100">
    <property type="match status" value="1"/>
</dbReference>
<name>A0AA37XJI8_9ENTE</name>
<dbReference type="GO" id="GO:0005507">
    <property type="term" value="F:copper ion binding"/>
    <property type="evidence" value="ECO:0007669"/>
    <property type="project" value="InterPro"/>
</dbReference>
<dbReference type="InterPro" id="IPR006121">
    <property type="entry name" value="HMA_dom"/>
</dbReference>
<dbReference type="PRINTS" id="PR00944">
    <property type="entry name" value="CUEXPORT"/>
</dbReference>
<evidence type="ECO:0000313" key="6">
    <source>
        <dbReference type="Proteomes" id="UP000268310"/>
    </source>
</evidence>
<dbReference type="FunFam" id="3.30.70.100:FF:000001">
    <property type="entry name" value="ATPase copper transporting beta"/>
    <property type="match status" value="1"/>
</dbReference>
<dbReference type="InterPro" id="IPR036163">
    <property type="entry name" value="HMA_dom_sf"/>
</dbReference>
<dbReference type="Proteomes" id="UP001157039">
    <property type="component" value="Unassembled WGS sequence"/>
</dbReference>